<organism evidence="2 3">
    <name type="scientific">Steinernema carpocapsae</name>
    <name type="common">Entomopathogenic nematode</name>
    <dbReference type="NCBI Taxonomy" id="34508"/>
    <lineage>
        <taxon>Eukaryota</taxon>
        <taxon>Metazoa</taxon>
        <taxon>Ecdysozoa</taxon>
        <taxon>Nematoda</taxon>
        <taxon>Chromadorea</taxon>
        <taxon>Rhabditida</taxon>
        <taxon>Tylenchina</taxon>
        <taxon>Panagrolaimomorpha</taxon>
        <taxon>Strongyloidoidea</taxon>
        <taxon>Steinernematidae</taxon>
        <taxon>Steinernema</taxon>
    </lineage>
</organism>
<evidence type="ECO:0000313" key="2">
    <source>
        <dbReference type="EMBL" id="TKR57928.1"/>
    </source>
</evidence>
<dbReference type="Proteomes" id="UP000298663">
    <property type="component" value="Unassembled WGS sequence"/>
</dbReference>
<protein>
    <submittedName>
        <fullName evidence="2">Uncharacterized protein</fullName>
    </submittedName>
</protein>
<keyword evidence="3" id="KW-1185">Reference proteome</keyword>
<comment type="caution">
    <text evidence="2">The sequence shown here is derived from an EMBL/GenBank/DDBJ whole genome shotgun (WGS) entry which is preliminary data.</text>
</comment>
<name>A0A4U5LPT8_STECR</name>
<evidence type="ECO:0000256" key="1">
    <source>
        <dbReference type="SAM" id="SignalP"/>
    </source>
</evidence>
<sequence>MVIWIVAFCLAAPIHAVDKKQITETKWGKYEPDSGVDEINLLKNAAQSHPDFYNEQSTEKKEIKETKYGKYEPMQEGIDYFKWINQLGLYDQKKFKPAAYKRNEIKPTKVEKYDPEPNQDETDHFLGMNRPEYFPWFYYNMPEGWLLNKEHKPTMYPGDGETSWRFFYDRKEIRSPFPEVVDESWPRKPIYEPMPRYTLDDTNWLKKDAGKAP</sequence>
<reference evidence="2 3" key="2">
    <citation type="journal article" date="2019" name="G3 (Bethesda)">
        <title>Hybrid Assembly of the Genome of the Entomopathogenic Nematode Steinernema carpocapsae Identifies the X-Chromosome.</title>
        <authorList>
            <person name="Serra L."/>
            <person name="Macchietto M."/>
            <person name="Macias-Munoz A."/>
            <person name="McGill C.J."/>
            <person name="Rodriguez I.M."/>
            <person name="Rodriguez B."/>
            <person name="Murad R."/>
            <person name="Mortazavi A."/>
        </authorList>
    </citation>
    <scope>NUCLEOTIDE SEQUENCE [LARGE SCALE GENOMIC DNA]</scope>
    <source>
        <strain evidence="2 3">ALL</strain>
    </source>
</reference>
<proteinExistence type="predicted"/>
<feature type="signal peptide" evidence="1">
    <location>
        <begin position="1"/>
        <end position="16"/>
    </location>
</feature>
<feature type="chain" id="PRO_5020869342" evidence="1">
    <location>
        <begin position="17"/>
        <end position="213"/>
    </location>
</feature>
<evidence type="ECO:0000313" key="3">
    <source>
        <dbReference type="Proteomes" id="UP000298663"/>
    </source>
</evidence>
<accession>A0A4U5LPT8</accession>
<keyword evidence="1" id="KW-0732">Signal</keyword>
<dbReference type="AlphaFoldDB" id="A0A4U5LPT8"/>
<gene>
    <name evidence="2" type="ORF">L596_030568</name>
</gene>
<reference evidence="2 3" key="1">
    <citation type="journal article" date="2015" name="Genome Biol.">
        <title>Comparative genomics of Steinernema reveals deeply conserved gene regulatory networks.</title>
        <authorList>
            <person name="Dillman A.R."/>
            <person name="Macchietto M."/>
            <person name="Porter C.F."/>
            <person name="Rogers A."/>
            <person name="Williams B."/>
            <person name="Antoshechkin I."/>
            <person name="Lee M.M."/>
            <person name="Goodwin Z."/>
            <person name="Lu X."/>
            <person name="Lewis E.E."/>
            <person name="Goodrich-Blair H."/>
            <person name="Stock S.P."/>
            <person name="Adams B.J."/>
            <person name="Sternberg P.W."/>
            <person name="Mortazavi A."/>
        </authorList>
    </citation>
    <scope>NUCLEOTIDE SEQUENCE [LARGE SCALE GENOMIC DNA]</scope>
    <source>
        <strain evidence="2 3">ALL</strain>
    </source>
</reference>
<dbReference type="EMBL" id="AZBU02000014">
    <property type="protein sequence ID" value="TKR57928.1"/>
    <property type="molecule type" value="Genomic_DNA"/>
</dbReference>